<gene>
    <name evidence="1" type="ORF">CEH00_20620</name>
</gene>
<dbReference type="Gene3D" id="1.10.238.160">
    <property type="match status" value="1"/>
</dbReference>
<dbReference type="Proteomes" id="UP000218430">
    <property type="component" value="Unassembled WGS sequence"/>
</dbReference>
<dbReference type="InterPro" id="IPR009061">
    <property type="entry name" value="DNA-bd_dom_put_sf"/>
</dbReference>
<reference evidence="2" key="1">
    <citation type="submission" date="2017-06" db="EMBL/GenBank/DDBJ databases">
        <title>WGS of SAMN07203007.</title>
        <authorList>
            <person name="Fouts D."/>
            <person name="Sutton G."/>
            <person name="Nguyen K."/>
            <person name="Thamlikitkul V."/>
        </authorList>
    </citation>
    <scope>NUCLEOTIDE SEQUENCE [LARGE SCALE GENOMIC DNA]</scope>
    <source>
        <strain evidence="2">ESBL-W3-2</strain>
    </source>
</reference>
<evidence type="ECO:0000313" key="2">
    <source>
        <dbReference type="Proteomes" id="UP000218430"/>
    </source>
</evidence>
<name>A0A9Q5TZ49_SHIBO</name>
<dbReference type="GeneID" id="75205721"/>
<evidence type="ECO:0000313" key="1">
    <source>
        <dbReference type="EMBL" id="PAY68715.1"/>
    </source>
</evidence>
<protein>
    <submittedName>
        <fullName evidence="1">Transcriptional regulator</fullName>
    </submittedName>
</protein>
<dbReference type="InterPro" id="IPR052931">
    <property type="entry name" value="Prophage_regulatory_activator"/>
</dbReference>
<sequence length="72" mass="8715">MEQENTFSSNIRFFHEPQRLIRINHMIELLAVSRTTLWRWVNEGVFPEPRKIQGRTLGWTASQYEEWLSKSH</sequence>
<proteinExistence type="predicted"/>
<organism evidence="1 2">
    <name type="scientific">Shigella boydii</name>
    <dbReference type="NCBI Taxonomy" id="621"/>
    <lineage>
        <taxon>Bacteria</taxon>
        <taxon>Pseudomonadati</taxon>
        <taxon>Pseudomonadota</taxon>
        <taxon>Gammaproteobacteria</taxon>
        <taxon>Enterobacterales</taxon>
        <taxon>Enterobacteriaceae</taxon>
        <taxon>Shigella</taxon>
    </lineage>
</organism>
<dbReference type="PANTHER" id="PTHR36154">
    <property type="entry name" value="DNA-BINDING TRANSCRIPTIONAL ACTIVATOR ALPA"/>
    <property type="match status" value="1"/>
</dbReference>
<dbReference type="RefSeq" id="WP_000434497.1">
    <property type="nucleotide sequence ID" value="NZ_NIYS01000128.1"/>
</dbReference>
<dbReference type="InterPro" id="IPR010260">
    <property type="entry name" value="AlpA"/>
</dbReference>
<dbReference type="SUPFAM" id="SSF46955">
    <property type="entry name" value="Putative DNA-binding domain"/>
    <property type="match status" value="1"/>
</dbReference>
<dbReference type="EMBL" id="NIYS01000128">
    <property type="protein sequence ID" value="PAY68715.1"/>
    <property type="molecule type" value="Genomic_DNA"/>
</dbReference>
<dbReference type="PANTHER" id="PTHR36154:SF3">
    <property type="entry name" value="REGULATORY PROTEIN"/>
    <property type="match status" value="1"/>
</dbReference>
<accession>A0A9Q5TZ49</accession>
<dbReference type="Pfam" id="PF05930">
    <property type="entry name" value="Phage_AlpA"/>
    <property type="match status" value="1"/>
</dbReference>
<dbReference type="AlphaFoldDB" id="A0A9Q5TZ49"/>
<comment type="caution">
    <text evidence="1">The sequence shown here is derived from an EMBL/GenBank/DDBJ whole genome shotgun (WGS) entry which is preliminary data.</text>
</comment>